<dbReference type="Gene3D" id="3.40.50.720">
    <property type="entry name" value="NAD(P)-binding Rossmann-like Domain"/>
    <property type="match status" value="1"/>
</dbReference>
<evidence type="ECO:0000256" key="4">
    <source>
        <dbReference type="ARBA" id="ARBA00005028"/>
    </source>
</evidence>
<evidence type="ECO:0000256" key="5">
    <source>
        <dbReference type="ARBA" id="ARBA00023027"/>
    </source>
</evidence>
<keyword evidence="5 11" id="KW-0520">NAD</keyword>
<comment type="pathway">
    <text evidence="4">Carbohydrate metabolism; hexose metabolism.</text>
</comment>
<feature type="domain" description="NAD-dependent epimerase/dehydratase" evidence="12">
    <location>
        <begin position="6"/>
        <end position="281"/>
    </location>
</feature>
<keyword evidence="7 11" id="KW-0413">Isomerase</keyword>
<keyword evidence="14" id="KW-1185">Reference proteome</keyword>
<evidence type="ECO:0000256" key="8">
    <source>
        <dbReference type="ARBA" id="ARBA00037676"/>
    </source>
</evidence>
<dbReference type="Pfam" id="PF01370">
    <property type="entry name" value="Epimerase"/>
    <property type="match status" value="1"/>
</dbReference>
<evidence type="ECO:0000256" key="1">
    <source>
        <dbReference type="ARBA" id="ARBA00000083"/>
    </source>
</evidence>
<dbReference type="EC" id="5.1.3.2" evidence="11"/>
<evidence type="ECO:0000256" key="10">
    <source>
        <dbReference type="ARBA" id="ARBA00038238"/>
    </source>
</evidence>
<dbReference type="OrthoDB" id="9402762at2759"/>
<dbReference type="GO" id="GO:0003978">
    <property type="term" value="F:UDP-glucose 4-epimerase activity"/>
    <property type="evidence" value="ECO:0007669"/>
    <property type="project" value="UniProtKB-UniRule"/>
</dbReference>
<dbReference type="PANTHER" id="PTHR43725:SF47">
    <property type="entry name" value="UDP-GLUCOSE 4-EPIMERASE"/>
    <property type="match status" value="1"/>
</dbReference>
<dbReference type="InterPro" id="IPR005886">
    <property type="entry name" value="UDP_G4E"/>
</dbReference>
<evidence type="ECO:0000256" key="7">
    <source>
        <dbReference type="ARBA" id="ARBA00023235"/>
    </source>
</evidence>
<evidence type="ECO:0000256" key="11">
    <source>
        <dbReference type="RuleBase" id="RU366046"/>
    </source>
</evidence>
<dbReference type="NCBIfam" id="TIGR01179">
    <property type="entry name" value="galE"/>
    <property type="match status" value="1"/>
</dbReference>
<dbReference type="InParanoid" id="A0A0C3DEH1"/>
<comment type="similarity">
    <text evidence="10">In the C-terminal section; belongs to the aldose epimerase family.</text>
</comment>
<dbReference type="GO" id="GO:0005829">
    <property type="term" value="C:cytosol"/>
    <property type="evidence" value="ECO:0007669"/>
    <property type="project" value="TreeGrafter"/>
</dbReference>
<dbReference type="Proteomes" id="UP000054321">
    <property type="component" value="Unassembled WGS sequence"/>
</dbReference>
<evidence type="ECO:0000256" key="9">
    <source>
        <dbReference type="ARBA" id="ARBA00037955"/>
    </source>
</evidence>
<evidence type="ECO:0000259" key="12">
    <source>
        <dbReference type="Pfam" id="PF01370"/>
    </source>
</evidence>
<keyword evidence="11" id="KW-0119">Carbohydrate metabolism</keyword>
<reference evidence="13 14" key="1">
    <citation type="submission" date="2014-04" db="EMBL/GenBank/DDBJ databases">
        <authorList>
            <consortium name="DOE Joint Genome Institute"/>
            <person name="Kuo A."/>
            <person name="Martino E."/>
            <person name="Perotto S."/>
            <person name="Kohler A."/>
            <person name="Nagy L.G."/>
            <person name="Floudas D."/>
            <person name="Copeland A."/>
            <person name="Barry K.W."/>
            <person name="Cichocki N."/>
            <person name="Veneault-Fourrey C."/>
            <person name="LaButti K."/>
            <person name="Lindquist E.A."/>
            <person name="Lipzen A."/>
            <person name="Lundell T."/>
            <person name="Morin E."/>
            <person name="Murat C."/>
            <person name="Sun H."/>
            <person name="Tunlid A."/>
            <person name="Henrissat B."/>
            <person name="Grigoriev I.V."/>
            <person name="Hibbett D.S."/>
            <person name="Martin F."/>
            <person name="Nordberg H.P."/>
            <person name="Cantor M.N."/>
            <person name="Hua S.X."/>
        </authorList>
    </citation>
    <scope>NUCLEOTIDE SEQUENCE [LARGE SCALE GENOMIC DNA]</scope>
    <source>
        <strain evidence="13 14">Zn</strain>
    </source>
</reference>
<keyword evidence="6" id="KW-0299">Galactose metabolism</keyword>
<organism evidence="13 14">
    <name type="scientific">Oidiodendron maius (strain Zn)</name>
    <dbReference type="NCBI Taxonomy" id="913774"/>
    <lineage>
        <taxon>Eukaryota</taxon>
        <taxon>Fungi</taxon>
        <taxon>Dikarya</taxon>
        <taxon>Ascomycota</taxon>
        <taxon>Pezizomycotina</taxon>
        <taxon>Leotiomycetes</taxon>
        <taxon>Leotiomycetes incertae sedis</taxon>
        <taxon>Myxotrichaceae</taxon>
        <taxon>Oidiodendron</taxon>
    </lineage>
</organism>
<evidence type="ECO:0000313" key="14">
    <source>
        <dbReference type="Proteomes" id="UP000054321"/>
    </source>
</evidence>
<dbReference type="STRING" id="913774.A0A0C3DEH1"/>
<gene>
    <name evidence="13" type="ORF">OIDMADRAFT_145853</name>
</gene>
<protein>
    <recommendedName>
        <fullName evidence="11">UDP-glucose 4-epimerase</fullName>
        <ecNumber evidence="11">5.1.3.2</ecNumber>
    </recommendedName>
</protein>
<comment type="function">
    <text evidence="8">Mutarotase converts alpha-aldose to the beta-anomer. It is active on D-glucose, L-arabinose, D-xylose, D-galactose, maltose and lactose.</text>
</comment>
<dbReference type="CDD" id="cd05247">
    <property type="entry name" value="UDP_G4E_1_SDR_e"/>
    <property type="match status" value="1"/>
</dbReference>
<comment type="catalytic activity">
    <reaction evidence="1 11">
        <text>UDP-alpha-D-glucose = UDP-alpha-D-galactose</text>
        <dbReference type="Rhea" id="RHEA:22168"/>
        <dbReference type="ChEBI" id="CHEBI:58885"/>
        <dbReference type="ChEBI" id="CHEBI:66914"/>
        <dbReference type="EC" id="5.1.3.2"/>
    </reaction>
</comment>
<dbReference type="InterPro" id="IPR001509">
    <property type="entry name" value="Epimerase_deHydtase"/>
</dbReference>
<dbReference type="UniPathway" id="UPA00214"/>
<evidence type="ECO:0000313" key="13">
    <source>
        <dbReference type="EMBL" id="KIN00373.1"/>
    </source>
</evidence>
<dbReference type="PANTHER" id="PTHR43725">
    <property type="entry name" value="UDP-GLUCOSE 4-EPIMERASE"/>
    <property type="match status" value="1"/>
</dbReference>
<sequence>MALGTVLITGGTGYIGSFTTLALLEHGYEVVIVDSLYNSSKVALDRIELICGKRPAFYEVDITDEEALDKVFAAHPNIDSVIHFAALKAVGESSEIPLEYYRVNVGGSIALLRSMAKHSVPNIVFSSSATVYGDATRVPNMIPIPEHCPIGPTNPYGRTKSTIELVITDFIESQRNNAKKAGKPFEQWNGALLRYFNPCGSHPSGIMGEDPSGIPFNLLPLLGQVATGQREKLLVFGDDYPSRDGTAIRDYIHVVDLAKGHLAALNHLREKKPGVRAWNLGSGRGSTVFEMINAFSKVVGRPLKYEVVERRAGDVLDLTANPARANEELGWKTELTLEDACDDLWRWVSNNPKGYRQDPPAALLDAIKQGKKA</sequence>
<comment type="similarity">
    <text evidence="11">Belongs to the NAD(P)-dependent epimerase/dehydratase family.</text>
</comment>
<dbReference type="InterPro" id="IPR036291">
    <property type="entry name" value="NAD(P)-bd_dom_sf"/>
</dbReference>
<comment type="pathway">
    <text evidence="3 11">Carbohydrate metabolism; galactose metabolism.</text>
</comment>
<evidence type="ECO:0000256" key="3">
    <source>
        <dbReference type="ARBA" id="ARBA00004947"/>
    </source>
</evidence>
<proteinExistence type="inferred from homology"/>
<evidence type="ECO:0000256" key="6">
    <source>
        <dbReference type="ARBA" id="ARBA00023144"/>
    </source>
</evidence>
<comment type="similarity">
    <text evidence="9">In the N-terminal section; belongs to the NAD(P)-dependent epimerase/dehydratase family.</text>
</comment>
<dbReference type="SUPFAM" id="SSF51735">
    <property type="entry name" value="NAD(P)-binding Rossmann-fold domains"/>
    <property type="match status" value="1"/>
</dbReference>
<dbReference type="HOGENOM" id="CLU_007383_1_10_1"/>
<dbReference type="AlphaFoldDB" id="A0A0C3DEH1"/>
<comment type="cofactor">
    <cofactor evidence="2 11">
        <name>NAD(+)</name>
        <dbReference type="ChEBI" id="CHEBI:57540"/>
    </cofactor>
</comment>
<accession>A0A0C3DEH1</accession>
<evidence type="ECO:0000256" key="2">
    <source>
        <dbReference type="ARBA" id="ARBA00001911"/>
    </source>
</evidence>
<reference evidence="14" key="2">
    <citation type="submission" date="2015-01" db="EMBL/GenBank/DDBJ databases">
        <title>Evolutionary Origins and Diversification of the Mycorrhizal Mutualists.</title>
        <authorList>
            <consortium name="DOE Joint Genome Institute"/>
            <consortium name="Mycorrhizal Genomics Consortium"/>
            <person name="Kohler A."/>
            <person name="Kuo A."/>
            <person name="Nagy L.G."/>
            <person name="Floudas D."/>
            <person name="Copeland A."/>
            <person name="Barry K.W."/>
            <person name="Cichocki N."/>
            <person name="Veneault-Fourrey C."/>
            <person name="LaButti K."/>
            <person name="Lindquist E.A."/>
            <person name="Lipzen A."/>
            <person name="Lundell T."/>
            <person name="Morin E."/>
            <person name="Murat C."/>
            <person name="Riley R."/>
            <person name="Ohm R."/>
            <person name="Sun H."/>
            <person name="Tunlid A."/>
            <person name="Henrissat B."/>
            <person name="Grigoriev I.V."/>
            <person name="Hibbett D.S."/>
            <person name="Martin F."/>
        </authorList>
    </citation>
    <scope>NUCLEOTIDE SEQUENCE [LARGE SCALE GENOMIC DNA]</scope>
    <source>
        <strain evidence="14">Zn</strain>
    </source>
</reference>
<dbReference type="EMBL" id="KN832877">
    <property type="protein sequence ID" value="KIN00373.1"/>
    <property type="molecule type" value="Genomic_DNA"/>
</dbReference>
<comment type="subunit">
    <text evidence="11">Homodimer.</text>
</comment>
<name>A0A0C3DEH1_OIDMZ</name>
<dbReference type="Gene3D" id="3.90.25.10">
    <property type="entry name" value="UDP-galactose 4-epimerase, domain 1"/>
    <property type="match status" value="1"/>
</dbReference>
<dbReference type="GO" id="GO:0006012">
    <property type="term" value="P:galactose metabolic process"/>
    <property type="evidence" value="ECO:0007669"/>
    <property type="project" value="UniProtKB-UniPathway"/>
</dbReference>